<evidence type="ECO:0000256" key="2">
    <source>
        <dbReference type="ARBA" id="ARBA00010617"/>
    </source>
</evidence>
<evidence type="ECO:0000256" key="9">
    <source>
        <dbReference type="RuleBase" id="RU000461"/>
    </source>
</evidence>
<keyword evidence="12" id="KW-1185">Reference proteome</keyword>
<keyword evidence="4 8" id="KW-0479">Metal-binding</keyword>
<dbReference type="PRINTS" id="PR00385">
    <property type="entry name" value="P450"/>
</dbReference>
<proteinExistence type="inferred from homology"/>
<protein>
    <submittedName>
        <fullName evidence="11">Cytochrome P450 71A9</fullName>
    </submittedName>
</protein>
<keyword evidence="6 8" id="KW-0408">Iron</keyword>
<dbReference type="PANTHER" id="PTHR47955">
    <property type="entry name" value="CYTOCHROME P450 FAMILY 71 PROTEIN"/>
    <property type="match status" value="1"/>
</dbReference>
<dbReference type="PROSITE" id="PS00086">
    <property type="entry name" value="CYTOCHROME_P450"/>
    <property type="match status" value="1"/>
</dbReference>
<accession>A0AAV9A298</accession>
<dbReference type="FunFam" id="1.10.630.10:FF:000011">
    <property type="entry name" value="Cytochrome P450 83B1"/>
    <property type="match status" value="1"/>
</dbReference>
<dbReference type="Gene3D" id="1.10.630.10">
    <property type="entry name" value="Cytochrome P450"/>
    <property type="match status" value="1"/>
</dbReference>
<evidence type="ECO:0000313" key="12">
    <source>
        <dbReference type="Proteomes" id="UP001179952"/>
    </source>
</evidence>
<organism evidence="11 12">
    <name type="scientific">Acorus gramineus</name>
    <name type="common">Dwarf sweet flag</name>
    <dbReference type="NCBI Taxonomy" id="55184"/>
    <lineage>
        <taxon>Eukaryota</taxon>
        <taxon>Viridiplantae</taxon>
        <taxon>Streptophyta</taxon>
        <taxon>Embryophyta</taxon>
        <taxon>Tracheophyta</taxon>
        <taxon>Spermatophyta</taxon>
        <taxon>Magnoliopsida</taxon>
        <taxon>Liliopsida</taxon>
        <taxon>Acoraceae</taxon>
        <taxon>Acorus</taxon>
    </lineage>
</organism>
<dbReference type="InterPro" id="IPR002401">
    <property type="entry name" value="Cyt_P450_E_grp-I"/>
</dbReference>
<dbReference type="InterPro" id="IPR036396">
    <property type="entry name" value="Cyt_P450_sf"/>
</dbReference>
<gene>
    <name evidence="11" type="ORF">QJS04_geneDACA021092</name>
</gene>
<evidence type="ECO:0000256" key="8">
    <source>
        <dbReference type="PIRSR" id="PIRSR602401-1"/>
    </source>
</evidence>
<dbReference type="GO" id="GO:0005506">
    <property type="term" value="F:iron ion binding"/>
    <property type="evidence" value="ECO:0007669"/>
    <property type="project" value="InterPro"/>
</dbReference>
<keyword evidence="10" id="KW-1133">Transmembrane helix</keyword>
<feature type="binding site" description="axial binding residue" evidence="8">
    <location>
        <position position="457"/>
    </location>
    <ligand>
        <name>heme</name>
        <dbReference type="ChEBI" id="CHEBI:30413"/>
    </ligand>
    <ligandPart>
        <name>Fe</name>
        <dbReference type="ChEBI" id="CHEBI:18248"/>
    </ligandPart>
</feature>
<dbReference type="Proteomes" id="UP001179952">
    <property type="component" value="Unassembled WGS sequence"/>
</dbReference>
<sequence length="517" mass="58610">MSPKLTFHSHGTTTTTTLLFVVSIFLISWLFTLRRRRRSNTRRLPPGPAKLPIIGNLHQLGKSPHISLQKLSMDHGPLMYLQLGCSPTLVISSADAARDVFKSHDIAFSGRPALYALKRLSYGLVDIAVAPYGEHWRQIRKMCMLELLSVKRVNSFWREREEVVVRVIDSIATRCHSPDPIDLSAAMLTLTIDVTCRIAFGKKYGHSDVGGGPFHRILEETQTFLGGFCTADFFPRLAWVHNFTGFQAQLDRNFGELDAFYESVIEEHVRGGRPESGDRDLVDVLIRLQKDPIDGMVMSSPSHAKAILTDVFIGGSDTSSAALVWTMTELMKNPASMKKAQDEVRKAVQKNKHRVDETDLQQLHYLKLVIKESLRLHPPVPLLVPRETIEDCNIRGYDIPAKTRVFVNARAIGRDPKYWKDPDEFRPERFDDDDVRMIDFRGQDFQLVPFGMGRRGCPGINFAYVTIELTLANLLHRFDWALPEGMRAEDVDMQDRFGMTMHKKIPLCLVAVDVLGK</sequence>
<dbReference type="PANTHER" id="PTHR47955:SF19">
    <property type="entry name" value="CYTOCHROME P450 71A9-LIKE ISOFORM X1"/>
    <property type="match status" value="1"/>
</dbReference>
<comment type="cofactor">
    <cofactor evidence="1 8">
        <name>heme</name>
        <dbReference type="ChEBI" id="CHEBI:30413"/>
    </cofactor>
</comment>
<dbReference type="Pfam" id="PF00067">
    <property type="entry name" value="p450"/>
    <property type="match status" value="1"/>
</dbReference>
<evidence type="ECO:0000256" key="7">
    <source>
        <dbReference type="ARBA" id="ARBA00023033"/>
    </source>
</evidence>
<dbReference type="PRINTS" id="PR00463">
    <property type="entry name" value="EP450I"/>
</dbReference>
<evidence type="ECO:0000256" key="10">
    <source>
        <dbReference type="SAM" id="Phobius"/>
    </source>
</evidence>
<comment type="caution">
    <text evidence="11">The sequence shown here is derived from an EMBL/GenBank/DDBJ whole genome shotgun (WGS) entry which is preliminary data.</text>
</comment>
<evidence type="ECO:0000256" key="6">
    <source>
        <dbReference type="ARBA" id="ARBA00023004"/>
    </source>
</evidence>
<dbReference type="AlphaFoldDB" id="A0AAV9A298"/>
<evidence type="ECO:0000256" key="5">
    <source>
        <dbReference type="ARBA" id="ARBA00023002"/>
    </source>
</evidence>
<dbReference type="GO" id="GO:0016705">
    <property type="term" value="F:oxidoreductase activity, acting on paired donors, with incorporation or reduction of molecular oxygen"/>
    <property type="evidence" value="ECO:0007669"/>
    <property type="project" value="InterPro"/>
</dbReference>
<dbReference type="GO" id="GO:0020037">
    <property type="term" value="F:heme binding"/>
    <property type="evidence" value="ECO:0007669"/>
    <property type="project" value="InterPro"/>
</dbReference>
<keyword evidence="7 9" id="KW-0503">Monooxygenase</keyword>
<comment type="similarity">
    <text evidence="2 9">Belongs to the cytochrome P450 family.</text>
</comment>
<keyword evidence="5 9" id="KW-0560">Oxidoreductase</keyword>
<name>A0AAV9A298_ACOGR</name>
<dbReference type="InterPro" id="IPR017972">
    <property type="entry name" value="Cyt_P450_CS"/>
</dbReference>
<evidence type="ECO:0000256" key="1">
    <source>
        <dbReference type="ARBA" id="ARBA00001971"/>
    </source>
</evidence>
<keyword evidence="10" id="KW-0812">Transmembrane</keyword>
<evidence type="ECO:0000256" key="3">
    <source>
        <dbReference type="ARBA" id="ARBA00022617"/>
    </source>
</evidence>
<keyword evidence="3 8" id="KW-0349">Heme</keyword>
<evidence type="ECO:0000313" key="11">
    <source>
        <dbReference type="EMBL" id="KAK1258122.1"/>
    </source>
</evidence>
<feature type="transmembrane region" description="Helical" evidence="10">
    <location>
        <begin position="12"/>
        <end position="33"/>
    </location>
</feature>
<dbReference type="InterPro" id="IPR001128">
    <property type="entry name" value="Cyt_P450"/>
</dbReference>
<keyword evidence="10" id="KW-0472">Membrane</keyword>
<reference evidence="11" key="1">
    <citation type="journal article" date="2023" name="Nat. Commun.">
        <title>Diploid and tetraploid genomes of Acorus and the evolution of monocots.</title>
        <authorList>
            <person name="Ma L."/>
            <person name="Liu K.W."/>
            <person name="Li Z."/>
            <person name="Hsiao Y.Y."/>
            <person name="Qi Y."/>
            <person name="Fu T."/>
            <person name="Tang G.D."/>
            <person name="Zhang D."/>
            <person name="Sun W.H."/>
            <person name="Liu D.K."/>
            <person name="Li Y."/>
            <person name="Chen G.Z."/>
            <person name="Liu X.D."/>
            <person name="Liao X.Y."/>
            <person name="Jiang Y.T."/>
            <person name="Yu X."/>
            <person name="Hao Y."/>
            <person name="Huang J."/>
            <person name="Zhao X.W."/>
            <person name="Ke S."/>
            <person name="Chen Y.Y."/>
            <person name="Wu W.L."/>
            <person name="Hsu J.L."/>
            <person name="Lin Y.F."/>
            <person name="Huang M.D."/>
            <person name="Li C.Y."/>
            <person name="Huang L."/>
            <person name="Wang Z.W."/>
            <person name="Zhao X."/>
            <person name="Zhong W.Y."/>
            <person name="Peng D.H."/>
            <person name="Ahmad S."/>
            <person name="Lan S."/>
            <person name="Zhang J.S."/>
            <person name="Tsai W.C."/>
            <person name="Van de Peer Y."/>
            <person name="Liu Z.J."/>
        </authorList>
    </citation>
    <scope>NUCLEOTIDE SEQUENCE</scope>
    <source>
        <strain evidence="11">SCP</strain>
    </source>
</reference>
<reference evidence="11" key="2">
    <citation type="submission" date="2023-06" db="EMBL/GenBank/DDBJ databases">
        <authorList>
            <person name="Ma L."/>
            <person name="Liu K.-W."/>
            <person name="Li Z."/>
            <person name="Hsiao Y.-Y."/>
            <person name="Qi Y."/>
            <person name="Fu T."/>
            <person name="Tang G."/>
            <person name="Zhang D."/>
            <person name="Sun W.-H."/>
            <person name="Liu D.-K."/>
            <person name="Li Y."/>
            <person name="Chen G.-Z."/>
            <person name="Liu X.-D."/>
            <person name="Liao X.-Y."/>
            <person name="Jiang Y.-T."/>
            <person name="Yu X."/>
            <person name="Hao Y."/>
            <person name="Huang J."/>
            <person name="Zhao X.-W."/>
            <person name="Ke S."/>
            <person name="Chen Y.-Y."/>
            <person name="Wu W.-L."/>
            <person name="Hsu J.-L."/>
            <person name="Lin Y.-F."/>
            <person name="Huang M.-D."/>
            <person name="Li C.-Y."/>
            <person name="Huang L."/>
            <person name="Wang Z.-W."/>
            <person name="Zhao X."/>
            <person name="Zhong W.-Y."/>
            <person name="Peng D.-H."/>
            <person name="Ahmad S."/>
            <person name="Lan S."/>
            <person name="Zhang J.-S."/>
            <person name="Tsai W.-C."/>
            <person name="Van De Peer Y."/>
            <person name="Liu Z.-J."/>
        </authorList>
    </citation>
    <scope>NUCLEOTIDE SEQUENCE</scope>
    <source>
        <strain evidence="11">SCP</strain>
        <tissue evidence="11">Leaves</tissue>
    </source>
</reference>
<evidence type="ECO:0000256" key="4">
    <source>
        <dbReference type="ARBA" id="ARBA00022723"/>
    </source>
</evidence>
<dbReference type="CDD" id="cd11072">
    <property type="entry name" value="CYP71-like"/>
    <property type="match status" value="1"/>
</dbReference>
<dbReference type="EMBL" id="JAUJYN010000024">
    <property type="protein sequence ID" value="KAK1258122.1"/>
    <property type="molecule type" value="Genomic_DNA"/>
</dbReference>
<dbReference type="GO" id="GO:0004497">
    <property type="term" value="F:monooxygenase activity"/>
    <property type="evidence" value="ECO:0007669"/>
    <property type="project" value="UniProtKB-KW"/>
</dbReference>
<dbReference type="SUPFAM" id="SSF48264">
    <property type="entry name" value="Cytochrome P450"/>
    <property type="match status" value="1"/>
</dbReference>